<feature type="compositionally biased region" description="Polar residues" evidence="1">
    <location>
        <begin position="625"/>
        <end position="642"/>
    </location>
</feature>
<feature type="region of interest" description="Disordered" evidence="1">
    <location>
        <begin position="925"/>
        <end position="1058"/>
    </location>
</feature>
<feature type="region of interest" description="Disordered" evidence="1">
    <location>
        <begin position="1602"/>
        <end position="1704"/>
    </location>
</feature>
<feature type="chain" id="PRO_5028245398" evidence="2">
    <location>
        <begin position="21"/>
        <end position="1767"/>
    </location>
</feature>
<feature type="compositionally biased region" description="Polar residues" evidence="1">
    <location>
        <begin position="213"/>
        <end position="230"/>
    </location>
</feature>
<keyword evidence="3" id="KW-1185">Reference proteome</keyword>
<name>A0A6P8GLL1_CLUHA</name>
<feature type="compositionally biased region" description="Polar residues" evidence="1">
    <location>
        <begin position="100"/>
        <end position="122"/>
    </location>
</feature>
<sequence>MATDLIVWAWAVFVLRTVLSEVPEGLGPVSGSTGGYGPDSLNSTSGEAADSSSHEPKPHQSLSLHKPETLGNPDVQWILANPLSSRRVPFGSKYGHKVLGSSQEGRGDSNTAVPPSYSSALPSNPGGMVVHPSSSTKFPQGQSYQSSAFNVIQPTNSKLFQNKDAPSMGQDAPNPSEPGSQDAPNPSEPGRPDAPGAGSDASSMGQDAPSLSEPGSQDAPNPSEPGSQDATGIDAPSMGQDAPNPSEPGSQDATGPDAPSMGQDAPNPSEPGRQDAPGAGQDASSMGRVNDRVLRRFPEQFLSQKTQNTVYRWPVSSIQLQSQHSGAVQTEQIQARPQTNDRVLQRFPERFTSQKPVDVMQLNEPNSKFFQNKDELDQETIQSSEMHEPDASTVYRWPVSSIQLQSQHSGAVQTEQIQAGPQTNDRVLQRFPERFISQKPVDVMQLNEPNSKFFQNKDELDQETIQSSEMHEPDASTVYRWPVSSIQLQSQHSGAVQTEQIQAGPQTNDRVLQRFPERFISQKPVDVMQLNEPNSKFFQNKDELDQEPIQSSEMHEPDASTAYRWPVSSIQLQSQHSGAVQTERRPSIGADFQARPQYFAPSEPGRPGAGSDASSMGQDAPSLSEPGSQDAPNPSEPGSQDATGIDAPSMGQDAPNPSEPGSQDATGPDAPSMGQDAPNPSEPGRQDAPGAGQDASSMGRVNDRVLRRFPEQFLSQKTQNTVYRWPVSSIQLQSQHSGAVQTEQIQARPQTNDRVLQRFPERFTSQKPVDVMQLNEPNSKFFQNKDELDQETIQSSEMHEPDASTVYRWPVSSIQLQSQHSGAVQTEQIQAGPQTNDRVLQRFPERFISQKPVDVMQLNEPNSKFFQNKDELDQEPIQSSEMHEPDASTAYRWPVSSIQLQSQHSGAVQTERRPSIGADFQARPQYFAPSEPGRPDAPGAGSDASSMGQDAPSLSEPGSQDAPNPSEPGSQDATGIDAPSMGQDAPNPSEPGSQDATGLDAPSMGQDAPNPSEPGSQDATGPDAPSMGQDAPNPSEPGRQDAPGAGQDASSMGRVNDRVLRRFPEQFLSQKTQNTVYRWPVSSIQLQSQHSGAVQTEQIQARPQTNDRVLQRFPERFISQKPVDVMQLNEPNSKFFQNKDELDQEPIQSSEMHEPDASTVYRWPVSSIQLQSQHSGAVQTEQIQAGPQTNDRVLQRFPERFISQKPVDVMQLNEPNSKFFQNKDELDQEPIQSSEMHEPDASTAYRWPVSSIQLQSQHSGAVQTERRPSIGAHFQARPQYFAPSPSEPGRPDAPNPSEPSRPDAPGAGPDASSMGRVNDRVLQRFPEPFISQKTQNAVYRWPVSNIQLQSQHSGAVQTERRPSIGAHFQARPQTNDRVLQSFPEQYTNQKTVDVIKVLNEPNSESLYGSKTSQEAKQASNVLHQKEQGSQQPIQSTDTTVSHGVQMLEPSKTNPVQSPNEFYSEPDPQFGSEGTIRPGSQSAATATEILGTTSGYLSPHEPKYQLPAQTSSSYSYGTSGQLANKGDPVPSGSHGPIRSQGGVEGRQPSGEQNLPSRVDALNRLKQALHNVSRGHLFHSVMQRLIPASSPSWNMGEGWDFLGSAENSPSLTGDQSHFGDDGNDLSTSVSRGETSSSKSSISHAPENVGSGKSDGGVMSPSPLVNVYGSGSSSALSNAVSSHRGNDGSARKGTTIQQTTKEAPKGPLQMSAACLTRKVIPAQRRIPAKSFYRKMSAVKPAKHHWPLLTPKRFRKLRVLEGKCEGAAHKL</sequence>
<feature type="signal peptide" evidence="2">
    <location>
        <begin position="1"/>
        <end position="20"/>
    </location>
</feature>
<dbReference type="GeneID" id="116224439"/>
<feature type="region of interest" description="Disordered" evidence="1">
    <location>
        <begin position="597"/>
        <end position="704"/>
    </location>
</feature>
<gene>
    <name evidence="4" type="primary">LOC116224439</name>
</gene>
<feature type="compositionally biased region" description="Low complexity" evidence="1">
    <location>
        <begin position="1663"/>
        <end position="1679"/>
    </location>
</feature>
<feature type="region of interest" description="Disordered" evidence="1">
    <location>
        <begin position="1207"/>
        <end position="1242"/>
    </location>
</feature>
<feature type="compositionally biased region" description="Polar residues" evidence="1">
    <location>
        <begin position="1477"/>
        <end position="1495"/>
    </location>
</feature>
<organism evidence="3 4">
    <name type="scientific">Clupea harengus</name>
    <name type="common">Atlantic herring</name>
    <dbReference type="NCBI Taxonomy" id="7950"/>
    <lineage>
        <taxon>Eukaryota</taxon>
        <taxon>Metazoa</taxon>
        <taxon>Chordata</taxon>
        <taxon>Craniata</taxon>
        <taxon>Vertebrata</taxon>
        <taxon>Euteleostomi</taxon>
        <taxon>Actinopterygii</taxon>
        <taxon>Neopterygii</taxon>
        <taxon>Teleostei</taxon>
        <taxon>Clupei</taxon>
        <taxon>Clupeiformes</taxon>
        <taxon>Clupeoidei</taxon>
        <taxon>Clupeidae</taxon>
        <taxon>Clupea</taxon>
    </lineage>
</organism>
<dbReference type="Proteomes" id="UP000515152">
    <property type="component" value="Chromosome 17"/>
</dbReference>
<feature type="compositionally biased region" description="Polar residues" evidence="1">
    <location>
        <begin position="132"/>
        <end position="160"/>
    </location>
</feature>
<accession>A0A6P8GLL1</accession>
<evidence type="ECO:0000256" key="1">
    <source>
        <dbReference type="SAM" id="MobiDB-lite"/>
    </source>
</evidence>
<feature type="compositionally biased region" description="Polar residues" evidence="1">
    <location>
        <begin position="956"/>
        <end position="973"/>
    </location>
</feature>
<feature type="region of interest" description="Disordered" evidence="1">
    <location>
        <begin position="24"/>
        <end position="69"/>
    </location>
</feature>
<feature type="compositionally biased region" description="Polar residues" evidence="1">
    <location>
        <begin position="1404"/>
        <end position="1442"/>
    </location>
</feature>
<feature type="compositionally biased region" description="Polar residues" evidence="1">
    <location>
        <begin position="1689"/>
        <end position="1698"/>
    </location>
</feature>
<feature type="region of interest" description="Disordered" evidence="1">
    <location>
        <begin position="1279"/>
        <end position="1315"/>
    </location>
</feature>
<feature type="compositionally biased region" description="Low complexity" evidence="1">
    <location>
        <begin position="1508"/>
        <end position="1520"/>
    </location>
</feature>
<feature type="region of interest" description="Disordered" evidence="1">
    <location>
        <begin position="853"/>
        <end position="888"/>
    </location>
</feature>
<evidence type="ECO:0000313" key="4">
    <source>
        <dbReference type="RefSeq" id="XP_031440034.1"/>
    </source>
</evidence>
<reference evidence="4" key="1">
    <citation type="submission" date="2025-08" db="UniProtKB">
        <authorList>
            <consortium name="RefSeq"/>
        </authorList>
    </citation>
    <scope>IDENTIFICATION</scope>
</reference>
<protein>
    <submittedName>
        <fullName evidence="4">Uncharacterized protein LOC116224439 isoform X1</fullName>
    </submittedName>
</protein>
<evidence type="ECO:0000313" key="3">
    <source>
        <dbReference type="Proteomes" id="UP000515152"/>
    </source>
</evidence>
<feature type="region of interest" description="Disordered" evidence="1">
    <location>
        <begin position="1404"/>
        <end position="1553"/>
    </location>
</feature>
<keyword evidence="2" id="KW-0732">Signal</keyword>
<feature type="compositionally biased region" description="Polar residues" evidence="1">
    <location>
        <begin position="1603"/>
        <end position="1613"/>
    </location>
</feature>
<proteinExistence type="predicted"/>
<feature type="region of interest" description="Disordered" evidence="1">
    <location>
        <begin position="524"/>
        <end position="560"/>
    </location>
</feature>
<feature type="compositionally biased region" description="Low complexity" evidence="1">
    <location>
        <begin position="1624"/>
        <end position="1640"/>
    </location>
</feature>
<dbReference type="KEGG" id="char:116224439"/>
<feature type="region of interest" description="Disordered" evidence="1">
    <location>
        <begin position="95"/>
        <end position="292"/>
    </location>
</feature>
<dbReference type="OrthoDB" id="10689729at2759"/>
<evidence type="ECO:0000256" key="2">
    <source>
        <dbReference type="SAM" id="SignalP"/>
    </source>
</evidence>
<feature type="compositionally biased region" description="Polar residues" evidence="1">
    <location>
        <begin position="1450"/>
        <end position="1460"/>
    </location>
</feature>
<dbReference type="RefSeq" id="XP_031440034.1">
    <property type="nucleotide sequence ID" value="XM_031584174.1"/>
</dbReference>
<feature type="compositionally biased region" description="Pro residues" evidence="1">
    <location>
        <begin position="1285"/>
        <end position="1299"/>
    </location>
</feature>